<evidence type="ECO:0000256" key="1">
    <source>
        <dbReference type="SAM" id="SignalP"/>
    </source>
</evidence>
<dbReference type="PANTHER" id="PTHR43649">
    <property type="entry name" value="ARABINOSE-BINDING PROTEIN-RELATED"/>
    <property type="match status" value="1"/>
</dbReference>
<keyword evidence="3" id="KW-1185">Reference proteome</keyword>
<name>A0A495IIZ4_9MICO</name>
<accession>A0A495IIZ4</accession>
<organism evidence="2 3">
    <name type="scientific">Frondihabitans australicus</name>
    <dbReference type="NCBI Taxonomy" id="386892"/>
    <lineage>
        <taxon>Bacteria</taxon>
        <taxon>Bacillati</taxon>
        <taxon>Actinomycetota</taxon>
        <taxon>Actinomycetes</taxon>
        <taxon>Micrococcales</taxon>
        <taxon>Microbacteriaceae</taxon>
        <taxon>Frondihabitans</taxon>
    </lineage>
</organism>
<keyword evidence="1" id="KW-0732">Signal</keyword>
<sequence>MNRTHRRVPLVIGVAACLVAGLAACAPGGSGPSTSASTGPVSKTVTKDKITLTVWDQNTDGGIDTAQQQLNKAFEAKYPNITIKRVSRSFADLKTTLKLALSGNNPPDVVQANQGYPDMGAFVKGGLLRTESDYAKLYGWNSYYPQSLLKLNMFSSDGKDWQTGNLYGVSQTGELVGVYYNKKVLSQIGVSAPKTLADLESDMAAAKAKGILPLSYGSLEKSPGIHLYGVVQAALAGSTAVDDLVTLKSGSWTDSANVKAAQTIADWSKKGYLTSGSSGVSQDTAVSSFGAGKSAFLIDGTWQEATVAKDLGDSNAGFVALTPEGASAPVTQGGEGLAWAITSKTKNANAAAAYIDFITNESAANTLIKTGNLPAVFPSGYTPPSGTLTGDIDTQYEKISAASSVVPYLDYTTSTFYDTMTAGMQNLVAGQMTPAQYTASLQTDYAAFKKEHG</sequence>
<evidence type="ECO:0000313" key="2">
    <source>
        <dbReference type="EMBL" id="RKR75271.1"/>
    </source>
</evidence>
<dbReference type="Pfam" id="PF13416">
    <property type="entry name" value="SBP_bac_8"/>
    <property type="match status" value="1"/>
</dbReference>
<evidence type="ECO:0000313" key="3">
    <source>
        <dbReference type="Proteomes" id="UP000280008"/>
    </source>
</evidence>
<dbReference type="RefSeq" id="WP_121370087.1">
    <property type="nucleotide sequence ID" value="NZ_RBKS01000001.1"/>
</dbReference>
<protein>
    <submittedName>
        <fullName evidence="2">Raffinose/stachyose/melibiose transport system substrate-binding protein</fullName>
    </submittedName>
</protein>
<proteinExistence type="predicted"/>
<reference evidence="2 3" key="1">
    <citation type="submission" date="2018-10" db="EMBL/GenBank/DDBJ databases">
        <title>Sequencing the genomes of 1000 actinobacteria strains.</title>
        <authorList>
            <person name="Klenk H.-P."/>
        </authorList>
    </citation>
    <scope>NUCLEOTIDE SEQUENCE [LARGE SCALE GENOMIC DNA]</scope>
    <source>
        <strain evidence="2 3">DSM 17894</strain>
    </source>
</reference>
<comment type="caution">
    <text evidence="2">The sequence shown here is derived from an EMBL/GenBank/DDBJ whole genome shotgun (WGS) entry which is preliminary data.</text>
</comment>
<feature type="signal peptide" evidence="1">
    <location>
        <begin position="1"/>
        <end position="25"/>
    </location>
</feature>
<dbReference type="OrthoDB" id="358201at2"/>
<dbReference type="SUPFAM" id="SSF53850">
    <property type="entry name" value="Periplasmic binding protein-like II"/>
    <property type="match status" value="1"/>
</dbReference>
<dbReference type="Gene3D" id="3.40.190.10">
    <property type="entry name" value="Periplasmic binding protein-like II"/>
    <property type="match status" value="2"/>
</dbReference>
<dbReference type="PROSITE" id="PS51257">
    <property type="entry name" value="PROKAR_LIPOPROTEIN"/>
    <property type="match status" value="1"/>
</dbReference>
<dbReference type="AlphaFoldDB" id="A0A495IIZ4"/>
<dbReference type="InterPro" id="IPR050490">
    <property type="entry name" value="Bact_solute-bd_prot1"/>
</dbReference>
<dbReference type="Proteomes" id="UP000280008">
    <property type="component" value="Unassembled WGS sequence"/>
</dbReference>
<gene>
    <name evidence="2" type="ORF">C8E83_2410</name>
</gene>
<dbReference type="InterPro" id="IPR006059">
    <property type="entry name" value="SBP"/>
</dbReference>
<dbReference type="PANTHER" id="PTHR43649:SF12">
    <property type="entry name" value="DIACETYLCHITOBIOSE BINDING PROTEIN DASA"/>
    <property type="match status" value="1"/>
</dbReference>
<feature type="chain" id="PRO_5038356779" evidence="1">
    <location>
        <begin position="26"/>
        <end position="453"/>
    </location>
</feature>
<dbReference type="EMBL" id="RBKS01000001">
    <property type="protein sequence ID" value="RKR75271.1"/>
    <property type="molecule type" value="Genomic_DNA"/>
</dbReference>